<evidence type="ECO:0000313" key="2">
    <source>
        <dbReference type="Proteomes" id="UP000249451"/>
    </source>
</evidence>
<accession>A0A2W5B9T9</accession>
<sequence length="131" mass="13843">MTTPNLDVSFENFMLSYVLSPTAPGFQFAKSLKPTLKKAHEVPIPVGVNTVQVVYHGASAVSVALIQPGKENFKPSRLQIPAGAETRTVAAEVPVSEKGAVLTFTIANAWTSEVGQPVMGVKIFPVPPAGQ</sequence>
<organism evidence="1 2">
    <name type="scientific">Corynebacterium urealyticum</name>
    <dbReference type="NCBI Taxonomy" id="43771"/>
    <lineage>
        <taxon>Bacteria</taxon>
        <taxon>Bacillati</taxon>
        <taxon>Actinomycetota</taxon>
        <taxon>Actinomycetes</taxon>
        <taxon>Mycobacteriales</taxon>
        <taxon>Corynebacteriaceae</taxon>
        <taxon>Corynebacterium</taxon>
    </lineage>
</organism>
<protein>
    <submittedName>
        <fullName evidence="1">Uncharacterized protein</fullName>
    </submittedName>
</protein>
<reference evidence="1 2" key="1">
    <citation type="submission" date="2017-11" db="EMBL/GenBank/DDBJ databases">
        <title>Infants hospitalized years apart are colonized by the same room-sourced microbial strains.</title>
        <authorList>
            <person name="Brooks B."/>
            <person name="Olm M.R."/>
            <person name="Firek B.A."/>
            <person name="Baker R."/>
            <person name="Thomas B.C."/>
            <person name="Morowitz M.J."/>
            <person name="Banfield J.F."/>
        </authorList>
    </citation>
    <scope>NUCLEOTIDE SEQUENCE [LARGE SCALE GENOMIC DNA]</scope>
    <source>
        <strain evidence="1">S2_012_000_R3_87</strain>
    </source>
</reference>
<dbReference type="Proteomes" id="UP000249451">
    <property type="component" value="Unassembled WGS sequence"/>
</dbReference>
<dbReference type="EMBL" id="QFNY01000009">
    <property type="protein sequence ID" value="PZP03565.1"/>
    <property type="molecule type" value="Genomic_DNA"/>
</dbReference>
<evidence type="ECO:0000313" key="1">
    <source>
        <dbReference type="EMBL" id="PZP03565.1"/>
    </source>
</evidence>
<gene>
    <name evidence="1" type="ORF">DI609_00810</name>
</gene>
<comment type="caution">
    <text evidence="1">The sequence shown here is derived from an EMBL/GenBank/DDBJ whole genome shotgun (WGS) entry which is preliminary data.</text>
</comment>
<dbReference type="AlphaFoldDB" id="A0A2W5B9T9"/>
<name>A0A2W5B9T9_9CORY</name>
<proteinExistence type="predicted"/>